<dbReference type="InterPro" id="IPR013216">
    <property type="entry name" value="Methyltransf_11"/>
</dbReference>
<dbReference type="GO" id="GO:0008757">
    <property type="term" value="F:S-adenosylmethionine-dependent methyltransferase activity"/>
    <property type="evidence" value="ECO:0007669"/>
    <property type="project" value="InterPro"/>
</dbReference>
<feature type="domain" description="Methyltransferase type 11" evidence="5">
    <location>
        <begin position="79"/>
        <end position="180"/>
    </location>
</feature>
<evidence type="ECO:0000259" key="5">
    <source>
        <dbReference type="Pfam" id="PF08241"/>
    </source>
</evidence>
<accession>A0A1D8TVX7</accession>
<keyword evidence="2" id="KW-0489">Methyltransferase</keyword>
<dbReference type="Pfam" id="PF08241">
    <property type="entry name" value="Methyltransf_11"/>
    <property type="match status" value="1"/>
</dbReference>
<dbReference type="AlphaFoldDB" id="A0A1D8TVX7"/>
<dbReference type="PANTHER" id="PTHR44307">
    <property type="entry name" value="PHOSPHOETHANOLAMINE METHYLTRANSFERASE"/>
    <property type="match status" value="1"/>
</dbReference>
<dbReference type="Proteomes" id="UP000177870">
    <property type="component" value="Chromosome"/>
</dbReference>
<dbReference type="PANTHER" id="PTHR44307:SF2">
    <property type="entry name" value="PHOSPHOETHANOLAMINE METHYLTRANSFERASE ISOFORM X1"/>
    <property type="match status" value="1"/>
</dbReference>
<protein>
    <recommendedName>
        <fullName evidence="5">Methyltransferase type 11 domain-containing protein</fullName>
    </recommendedName>
</protein>
<evidence type="ECO:0000256" key="4">
    <source>
        <dbReference type="ARBA" id="ARBA00025707"/>
    </source>
</evidence>
<dbReference type="GO" id="GO:0032259">
    <property type="term" value="P:methylation"/>
    <property type="evidence" value="ECO:0007669"/>
    <property type="project" value="UniProtKB-KW"/>
</dbReference>
<organism evidence="6 7">
    <name type="scientific">Moorena producens PAL-8-15-08-1</name>
    <dbReference type="NCBI Taxonomy" id="1458985"/>
    <lineage>
        <taxon>Bacteria</taxon>
        <taxon>Bacillati</taxon>
        <taxon>Cyanobacteriota</taxon>
        <taxon>Cyanophyceae</taxon>
        <taxon>Coleofasciculales</taxon>
        <taxon>Coleofasciculaceae</taxon>
        <taxon>Moorena</taxon>
    </lineage>
</organism>
<dbReference type="EMBL" id="CP017599">
    <property type="protein sequence ID" value="AOX01626.1"/>
    <property type="molecule type" value="Genomic_DNA"/>
</dbReference>
<dbReference type="Gene3D" id="3.40.50.150">
    <property type="entry name" value="Vaccinia Virus protein VP39"/>
    <property type="match status" value="1"/>
</dbReference>
<evidence type="ECO:0000256" key="3">
    <source>
        <dbReference type="ARBA" id="ARBA00022679"/>
    </source>
</evidence>
<evidence type="ECO:0000256" key="2">
    <source>
        <dbReference type="ARBA" id="ARBA00022603"/>
    </source>
</evidence>
<evidence type="ECO:0000313" key="6">
    <source>
        <dbReference type="EMBL" id="AOX01626.1"/>
    </source>
</evidence>
<reference evidence="7" key="1">
    <citation type="submission" date="2016-10" db="EMBL/GenBank/DDBJ databases">
        <title>Comparative genomics uncovers the prolific and rare metabolic potential of the cyanobacterial genus Moorea.</title>
        <authorList>
            <person name="Leao T."/>
            <person name="Castelao G."/>
            <person name="Korobeynikov A."/>
            <person name="Monroe E.A."/>
            <person name="Podell S."/>
            <person name="Glukhov E."/>
            <person name="Allen E."/>
            <person name="Gerwick W.H."/>
            <person name="Gerwick L."/>
        </authorList>
    </citation>
    <scope>NUCLEOTIDE SEQUENCE [LARGE SCALE GENOMIC DNA]</scope>
    <source>
        <strain evidence="7">PAL-8-15-08-1</strain>
    </source>
</reference>
<dbReference type="RefSeq" id="WP_070394063.1">
    <property type="nucleotide sequence ID" value="NZ_CP017599.1"/>
</dbReference>
<proteinExistence type="predicted"/>
<dbReference type="STRING" id="1458985.BJP34_21240"/>
<dbReference type="CDD" id="cd02440">
    <property type="entry name" value="AdoMet_MTases"/>
    <property type="match status" value="1"/>
</dbReference>
<name>A0A1D8TVX7_9CYAN</name>
<dbReference type="OrthoDB" id="9772751at2"/>
<sequence>MTLPRWENQSSSSKDAALLYDWRIYSIRQALEQKGKATGALEIQDLLDLGHLDQYHYFGSQACDRAINYLSLNPNSRVLDIGSGVGGPARYISYKTGCHLQCVELRQDFSEIAQDLTQRMGLDQRIQYLTGNVLSSEIIDALLPNSFDNIISFLSLLHIEERDKVLEICFRALKENGSIYVEDYVANCTLTPEVKTTLKEVFKSSYVPTRETYRQHFERAGFTEICFIDLTTGWQRCIKERYQKFIESKEESIKLFGEDIFEHRSRLYRIGRDMLKGGSVGGALITAKKPCAPKIYQVPDTYFDPLTSVYNEQYHFFLEDGSLLALRHFKTKTLEHYSAWWSDIHGNSRELINTSEQRSSADHISIQKNDQTGIICLPEANLEVQFEVTTQFTWGVPGEENQRDVIHQPQLECIVHTDNGTQKGQGYCKIYEGNYPRFWGYHFVYALFHNYGIIWSADATFGQERNNHFNFLNTSKLNTSELDTSQTEKQILLRGEKSYHRQTSAHASIQNRMYDLIFDRAFATWSSILRNRTSTMESNLSLEYREAILTIDDQEVSKGVCLKESCFGTIV</sequence>
<dbReference type="SUPFAM" id="SSF53335">
    <property type="entry name" value="S-adenosyl-L-methionine-dependent methyltransferases"/>
    <property type="match status" value="1"/>
</dbReference>
<evidence type="ECO:0000313" key="7">
    <source>
        <dbReference type="Proteomes" id="UP000177870"/>
    </source>
</evidence>
<dbReference type="KEGG" id="mpro:BJP34_21240"/>
<comment type="pathway">
    <text evidence="1">Lipid metabolism.</text>
</comment>
<comment type="pathway">
    <text evidence="4">Phospholipid metabolism.</text>
</comment>
<keyword evidence="3" id="KW-0808">Transferase</keyword>
<gene>
    <name evidence="6" type="ORF">BJP34_21240</name>
</gene>
<dbReference type="InterPro" id="IPR029063">
    <property type="entry name" value="SAM-dependent_MTases_sf"/>
</dbReference>
<evidence type="ECO:0000256" key="1">
    <source>
        <dbReference type="ARBA" id="ARBA00005189"/>
    </source>
</evidence>